<evidence type="ECO:0000256" key="7">
    <source>
        <dbReference type="PIRSR" id="PIRSR001123-1"/>
    </source>
</evidence>
<comment type="similarity">
    <text evidence="1 6">Belongs to the peptidase M42 family.</text>
</comment>
<dbReference type="PIRSF" id="PIRSF001123">
    <property type="entry name" value="PepA_GA"/>
    <property type="match status" value="1"/>
</dbReference>
<dbReference type="InterPro" id="IPR023367">
    <property type="entry name" value="Peptidase_M42_dom2"/>
</dbReference>
<organism evidence="9">
    <name type="scientific">uncultured Eubacteriales bacterium</name>
    <dbReference type="NCBI Taxonomy" id="172733"/>
    <lineage>
        <taxon>Bacteria</taxon>
        <taxon>Bacillati</taxon>
        <taxon>Bacillota</taxon>
        <taxon>Clostridia</taxon>
        <taxon>Eubacteriales</taxon>
        <taxon>environmental samples</taxon>
    </lineage>
</organism>
<dbReference type="GO" id="GO:0006508">
    <property type="term" value="P:proteolysis"/>
    <property type="evidence" value="ECO:0007669"/>
    <property type="project" value="UniProtKB-KW"/>
</dbReference>
<evidence type="ECO:0000256" key="5">
    <source>
        <dbReference type="ARBA" id="ARBA00022801"/>
    </source>
</evidence>
<dbReference type="PANTHER" id="PTHR32481:SF6">
    <property type="entry name" value="ENDOGLUCANASE"/>
    <property type="match status" value="1"/>
</dbReference>
<name>A0A212JV78_9FIRM</name>
<dbReference type="SUPFAM" id="SSF101821">
    <property type="entry name" value="Aminopeptidase/glucanase lid domain"/>
    <property type="match status" value="1"/>
</dbReference>
<keyword evidence="2 9" id="KW-0031">Aminopeptidase</keyword>
<dbReference type="GO" id="GO:0004177">
    <property type="term" value="F:aminopeptidase activity"/>
    <property type="evidence" value="ECO:0007669"/>
    <property type="project" value="UniProtKB-UniRule"/>
</dbReference>
<feature type="binding site" evidence="8">
    <location>
        <position position="66"/>
    </location>
    <ligand>
        <name>Zn(2+)</name>
        <dbReference type="ChEBI" id="CHEBI:29105"/>
        <label>1</label>
    </ligand>
</feature>
<proteinExistence type="inferred from homology"/>
<dbReference type="InterPro" id="IPR051464">
    <property type="entry name" value="Peptidase_M42_aminopept"/>
</dbReference>
<keyword evidence="5" id="KW-0378">Hydrolase</keyword>
<accession>A0A212JV78</accession>
<evidence type="ECO:0000256" key="2">
    <source>
        <dbReference type="ARBA" id="ARBA00022438"/>
    </source>
</evidence>
<feature type="binding site" evidence="8">
    <location>
        <position position="314"/>
    </location>
    <ligand>
        <name>Zn(2+)</name>
        <dbReference type="ChEBI" id="CHEBI:29105"/>
        <label>2</label>
    </ligand>
</feature>
<dbReference type="AlphaFoldDB" id="A0A212JV78"/>
<evidence type="ECO:0000313" key="9">
    <source>
        <dbReference type="EMBL" id="SBW03351.1"/>
    </source>
</evidence>
<feature type="binding site" evidence="8">
    <location>
        <position position="175"/>
    </location>
    <ligand>
        <name>Zn(2+)</name>
        <dbReference type="ChEBI" id="CHEBI:29105"/>
        <label>2</label>
    </ligand>
</feature>
<keyword evidence="3" id="KW-0645">Protease</keyword>
<evidence type="ECO:0000256" key="1">
    <source>
        <dbReference type="ARBA" id="ARBA00006272"/>
    </source>
</evidence>
<dbReference type="Pfam" id="PF05343">
    <property type="entry name" value="Peptidase_M42"/>
    <property type="match status" value="1"/>
</dbReference>
<reference evidence="9" key="1">
    <citation type="submission" date="2016-04" db="EMBL/GenBank/DDBJ databases">
        <authorList>
            <person name="Evans L.H."/>
            <person name="Alamgir A."/>
            <person name="Owens N."/>
            <person name="Weber N.D."/>
            <person name="Virtaneva K."/>
            <person name="Barbian K."/>
            <person name="Babar A."/>
            <person name="Rosenke K."/>
        </authorList>
    </citation>
    <scope>NUCLEOTIDE SEQUENCE</scope>
    <source>
        <strain evidence="9">86</strain>
    </source>
</reference>
<dbReference type="Gene3D" id="3.40.630.10">
    <property type="entry name" value="Zn peptidases"/>
    <property type="match status" value="1"/>
</dbReference>
<gene>
    <name evidence="9" type="ORF">KL86CLO1_11768</name>
</gene>
<feature type="binding site" evidence="8">
    <location>
        <position position="230"/>
    </location>
    <ligand>
        <name>Zn(2+)</name>
        <dbReference type="ChEBI" id="CHEBI:29105"/>
        <label>1</label>
    </ligand>
</feature>
<dbReference type="InterPro" id="IPR008007">
    <property type="entry name" value="Peptidase_M42"/>
</dbReference>
<evidence type="ECO:0000256" key="6">
    <source>
        <dbReference type="PIRNR" id="PIRNR001123"/>
    </source>
</evidence>
<feature type="active site" description="Proton acceptor" evidence="7">
    <location>
        <position position="207"/>
    </location>
</feature>
<sequence>MLDIKSTLERLCALGSPSGFESPAASVAAELLRPFMDEVAIDRLGSVIGVRRCGKPGAKKLLLDAHLDEIGLIVIGIEDGFLRFRAIGGVDPRMLPDRELTVLTDPPIFGLVSCLAPHVQKPGESDKSVAIEDLFVDIGMSQEEAVKAVPVGTPMVYRGGCFVLGEGSMCGKAMDDRACFVTLLRAAELLNEKDLDVDLYIMGSTREEIGGAGAKAGTFAIDPDWCVAVDVTHGKTPDASKDRALELLGGPAIGVGPNMTRALTDRMVEKAKANKIPYQLEVMTGSSGTNGWGMQVSREGVATSVLSLPLKYMHTPIEVLALEDMEMVARLLAVFAENLGEEAGEIC</sequence>
<dbReference type="GO" id="GO:0046872">
    <property type="term" value="F:metal ion binding"/>
    <property type="evidence" value="ECO:0007669"/>
    <property type="project" value="UniProtKB-UniRule"/>
</dbReference>
<keyword evidence="4 8" id="KW-0479">Metal-binding</keyword>
<feature type="binding site" evidence="8">
    <location>
        <position position="175"/>
    </location>
    <ligand>
        <name>Zn(2+)</name>
        <dbReference type="ChEBI" id="CHEBI:29105"/>
        <label>1</label>
    </ligand>
</feature>
<feature type="binding site" evidence="8">
    <location>
        <position position="208"/>
    </location>
    <ligand>
        <name>Zn(2+)</name>
        <dbReference type="ChEBI" id="CHEBI:29105"/>
        <label>2</label>
    </ligand>
</feature>
<evidence type="ECO:0000256" key="8">
    <source>
        <dbReference type="PIRSR" id="PIRSR001123-2"/>
    </source>
</evidence>
<dbReference type="SUPFAM" id="SSF53187">
    <property type="entry name" value="Zn-dependent exopeptidases"/>
    <property type="match status" value="1"/>
</dbReference>
<evidence type="ECO:0000256" key="4">
    <source>
        <dbReference type="ARBA" id="ARBA00022723"/>
    </source>
</evidence>
<evidence type="ECO:0000256" key="3">
    <source>
        <dbReference type="ARBA" id="ARBA00022670"/>
    </source>
</evidence>
<dbReference type="Gene3D" id="2.40.30.40">
    <property type="entry name" value="Peptidase M42, domain 2"/>
    <property type="match status" value="1"/>
</dbReference>
<dbReference type="PANTHER" id="PTHR32481">
    <property type="entry name" value="AMINOPEPTIDASE"/>
    <property type="match status" value="1"/>
</dbReference>
<protein>
    <submittedName>
        <fullName evidence="9">M42 glutamyl aminopeptidase</fullName>
    </submittedName>
</protein>
<dbReference type="EMBL" id="FLUN01000001">
    <property type="protein sequence ID" value="SBW03351.1"/>
    <property type="molecule type" value="Genomic_DNA"/>
</dbReference>
<comment type="cofactor">
    <cofactor evidence="8">
        <name>a divalent metal cation</name>
        <dbReference type="ChEBI" id="CHEBI:60240"/>
    </cofactor>
    <text evidence="8">Binds 2 divalent metal cations per subunit.</text>
</comment>